<sequence>MPKFTEVRELPYSAEQMYQLVADVEKYAEFLPWCQGVRVYNRTETGLYADLIIGFKMFRERFTSHVTFSEGRIEVEYIKGPLKYLHNHWQFIPRADGGCHVDFLVDFEFRNRIFEKLVGGIFTEAVHHMIEAFETRADALYGEAQK</sequence>
<gene>
    <name evidence="3" type="ORF">CRD36_05600</name>
</gene>
<dbReference type="SUPFAM" id="SSF55961">
    <property type="entry name" value="Bet v1-like"/>
    <property type="match status" value="1"/>
</dbReference>
<protein>
    <submittedName>
        <fullName evidence="3">Ubiquinone-binding protein</fullName>
    </submittedName>
</protein>
<proteinExistence type="inferred from homology"/>
<dbReference type="EMBL" id="PDEM01000009">
    <property type="protein sequence ID" value="PHZ86145.1"/>
    <property type="molecule type" value="Genomic_DNA"/>
</dbReference>
<keyword evidence="3" id="KW-0830">Ubiquinone</keyword>
<keyword evidence="4" id="KW-1185">Reference proteome</keyword>
<dbReference type="InterPro" id="IPR044996">
    <property type="entry name" value="COQ10-like"/>
</dbReference>
<dbReference type="Gene3D" id="3.30.530.20">
    <property type="match status" value="1"/>
</dbReference>
<reference evidence="3 4" key="1">
    <citation type="submission" date="2017-10" db="EMBL/GenBank/DDBJ databases">
        <title>Frigbacter circumglobatus gen. nov. sp. nov., isolated from sediment cultured in situ.</title>
        <authorList>
            <person name="Zhao Z."/>
        </authorList>
    </citation>
    <scope>NUCLEOTIDE SEQUENCE [LARGE SCALE GENOMIC DNA]</scope>
    <source>
        <strain evidence="3 4">ZYL</strain>
    </source>
</reference>
<dbReference type="CDD" id="cd07813">
    <property type="entry name" value="COQ10p_like"/>
    <property type="match status" value="1"/>
</dbReference>
<evidence type="ECO:0000256" key="1">
    <source>
        <dbReference type="ARBA" id="ARBA00008918"/>
    </source>
</evidence>
<accession>A0A2G4YUZ8</accession>
<comment type="similarity">
    <text evidence="1">Belongs to the ribosome association toxin RatA family.</text>
</comment>
<dbReference type="Proteomes" id="UP000229730">
    <property type="component" value="Unassembled WGS sequence"/>
</dbReference>
<name>A0A2G4YUZ8_9PROT</name>
<evidence type="ECO:0000313" key="4">
    <source>
        <dbReference type="Proteomes" id="UP000229730"/>
    </source>
</evidence>
<dbReference type="InterPro" id="IPR005031">
    <property type="entry name" value="COQ10_START"/>
</dbReference>
<dbReference type="PANTHER" id="PTHR12901:SF10">
    <property type="entry name" value="COENZYME Q-BINDING PROTEIN COQ10, MITOCHONDRIAL"/>
    <property type="match status" value="1"/>
</dbReference>
<dbReference type="GO" id="GO:0048039">
    <property type="term" value="F:ubiquinone binding"/>
    <property type="evidence" value="ECO:0007669"/>
    <property type="project" value="InterPro"/>
</dbReference>
<dbReference type="AlphaFoldDB" id="A0A2G4YUZ8"/>
<dbReference type="GO" id="GO:0045333">
    <property type="term" value="P:cellular respiration"/>
    <property type="evidence" value="ECO:0007669"/>
    <property type="project" value="InterPro"/>
</dbReference>
<dbReference type="Pfam" id="PF03364">
    <property type="entry name" value="Polyketide_cyc"/>
    <property type="match status" value="1"/>
</dbReference>
<dbReference type="RefSeq" id="WP_099471729.1">
    <property type="nucleotide sequence ID" value="NZ_CP041025.1"/>
</dbReference>
<organism evidence="3 4">
    <name type="scientific">Paremcibacter congregatus</name>
    <dbReference type="NCBI Taxonomy" id="2043170"/>
    <lineage>
        <taxon>Bacteria</taxon>
        <taxon>Pseudomonadati</taxon>
        <taxon>Pseudomonadota</taxon>
        <taxon>Alphaproteobacteria</taxon>
        <taxon>Emcibacterales</taxon>
        <taxon>Emcibacteraceae</taxon>
        <taxon>Paremcibacter</taxon>
    </lineage>
</organism>
<evidence type="ECO:0000313" key="3">
    <source>
        <dbReference type="EMBL" id="PHZ86145.1"/>
    </source>
</evidence>
<dbReference type="InParanoid" id="A0A2G4YUZ8"/>
<evidence type="ECO:0000259" key="2">
    <source>
        <dbReference type="Pfam" id="PF03364"/>
    </source>
</evidence>
<dbReference type="InterPro" id="IPR023393">
    <property type="entry name" value="START-like_dom_sf"/>
</dbReference>
<comment type="caution">
    <text evidence="3">The sequence shown here is derived from an EMBL/GenBank/DDBJ whole genome shotgun (WGS) entry which is preliminary data.</text>
</comment>
<dbReference type="FunCoup" id="A0A2G4YUZ8">
    <property type="interactions" value="233"/>
</dbReference>
<dbReference type="OrthoDB" id="9804759at2"/>
<feature type="domain" description="Coenzyme Q-binding protein COQ10 START" evidence="2">
    <location>
        <begin position="10"/>
        <end position="134"/>
    </location>
</feature>
<dbReference type="PANTHER" id="PTHR12901">
    <property type="entry name" value="SPERM PROTEIN HOMOLOG"/>
    <property type="match status" value="1"/>
</dbReference>